<protein>
    <submittedName>
        <fullName evidence="1">HDC12037</fullName>
    </submittedName>
</protein>
<dbReference type="AlphaFoldDB" id="Q6IKN1"/>
<evidence type="ECO:0000313" key="1">
    <source>
        <dbReference type="EMBL" id="DAA03841.1"/>
    </source>
</evidence>
<dbReference type="EMBL" id="BK002335">
    <property type="protein sequence ID" value="DAA03841.1"/>
    <property type="molecule type" value="Genomic_DNA"/>
</dbReference>
<accession>Q6IKN1</accession>
<name>Q6IKN1_DROME</name>
<gene>
    <name evidence="1" type="ORF">HDC12037</name>
</gene>
<sequence>MHSAKVRSRTKGALSPLPRELVALSSFEYQTDCANRIRASLEPCSTNASPCGTPMSSAVRSKVCHKVCDATALDAVEVRVGVRAYALALAPFPPFSHHFYDCVRTCLQSELKLNDSISLPKILTATVPTEPSVFSSSVCVSCYSATLISGDNEHDISNALRLRRLYCIRFDDEKKMRHM</sequence>
<proteinExistence type="predicted"/>
<organism evidence="1">
    <name type="scientific">Drosophila melanogaster</name>
    <name type="common">Fruit fly</name>
    <dbReference type="NCBI Taxonomy" id="7227"/>
    <lineage>
        <taxon>Eukaryota</taxon>
        <taxon>Metazoa</taxon>
        <taxon>Ecdysozoa</taxon>
        <taxon>Arthropoda</taxon>
        <taxon>Hexapoda</taxon>
        <taxon>Insecta</taxon>
        <taxon>Pterygota</taxon>
        <taxon>Neoptera</taxon>
        <taxon>Endopterygota</taxon>
        <taxon>Diptera</taxon>
        <taxon>Brachycera</taxon>
        <taxon>Muscomorpha</taxon>
        <taxon>Ephydroidea</taxon>
        <taxon>Drosophilidae</taxon>
        <taxon>Drosophila</taxon>
        <taxon>Sophophora</taxon>
    </lineage>
</organism>
<reference evidence="1" key="1">
    <citation type="journal article" date="2003" name="Genome Biol.">
        <title>An integrated gene annotation and transcriptional profiling approach towards the full gene content of the Drosophila genome.</title>
        <authorList>
            <person name="Hild M."/>
            <person name="Beckmann B."/>
            <person name="Haas S.A."/>
            <person name="Koch B."/>
            <person name="Solovyev V."/>
            <person name="Busold C."/>
            <person name="Fellenberg K."/>
            <person name="Boutros M."/>
            <person name="Vingron M."/>
            <person name="Sauer F."/>
            <person name="Hoheisel J.D."/>
            <person name="Paro R."/>
        </authorList>
    </citation>
    <scope>NUCLEOTIDE SEQUENCE</scope>
</reference>